<evidence type="ECO:0000256" key="6">
    <source>
        <dbReference type="SAM" id="Phobius"/>
    </source>
</evidence>
<evidence type="ECO:0000256" key="4">
    <source>
        <dbReference type="ARBA" id="ARBA00022989"/>
    </source>
</evidence>
<evidence type="ECO:0000256" key="2">
    <source>
        <dbReference type="ARBA" id="ARBA00022475"/>
    </source>
</evidence>
<keyword evidence="3 6" id="KW-0812">Transmembrane</keyword>
<sequence length="548" mass="58532">MEAWLGYRDRREQLQDQLGLEGRAAAFRINAFIDTIREQLGWMVQLSWTASSADRHKVDAALLLRRVPAIMSLTLADGDGQERLHVSRVELNRFDGGFDLAADPGVVGARTSRIWYGPVTYHRGSEPFMTIAVAGNRTSAGYALAEINLKLIQEVVSGIKVGETGQAFVLDSPGRLIAHPDINLVLRGADDPAARPLVALREVIHASGGIATGKDASGQSVMASMSTIPAVGWTVIVMLPTAEAFGPISRALVRTGALLVVGALFAAVLAYWLARRMTGPIQRLEYGTEQIGAGNFEHRIAITSVDELGRLAARFNAMAGELAISQERQERIRRLKRFLSPQIAELVDRTGDDNILDGQRVTVSVIFCDLRGFTAFSAASSPDAVMDVLGSYFEALGRVVTAHRATLISFTGDGLMAILNAPVRVTDPALAAARLAIDMQAAVQSLLVSWRGKGHQIGFGVGAAMGAATVGRIGYEQRYDYTAIGPVVNLAARLCASAADGQILVDVSLADSLGGRVTIASLGSRPLKGLKDDVPVFSVSDGVPREPR</sequence>
<evidence type="ECO:0008006" key="11">
    <source>
        <dbReference type="Google" id="ProtNLM"/>
    </source>
</evidence>
<dbReference type="CDD" id="cd06225">
    <property type="entry name" value="HAMP"/>
    <property type="match status" value="1"/>
</dbReference>
<accession>A0ABQ6D6Q2</accession>
<dbReference type="Pfam" id="PF00672">
    <property type="entry name" value="HAMP"/>
    <property type="match status" value="1"/>
</dbReference>
<dbReference type="InterPro" id="IPR033479">
    <property type="entry name" value="dCache_1"/>
</dbReference>
<evidence type="ECO:0000313" key="10">
    <source>
        <dbReference type="Proteomes" id="UP001156881"/>
    </source>
</evidence>
<dbReference type="InterPro" id="IPR050697">
    <property type="entry name" value="Adenylyl/Guanylyl_Cyclase_3/4"/>
</dbReference>
<dbReference type="Proteomes" id="UP001156881">
    <property type="component" value="Unassembled WGS sequence"/>
</dbReference>
<feature type="domain" description="Guanylate cyclase" evidence="7">
    <location>
        <begin position="364"/>
        <end position="495"/>
    </location>
</feature>
<name>A0ABQ6D6Q2_9HYPH</name>
<evidence type="ECO:0000313" key="9">
    <source>
        <dbReference type="EMBL" id="GLS44841.1"/>
    </source>
</evidence>
<dbReference type="SUPFAM" id="SSF158472">
    <property type="entry name" value="HAMP domain-like"/>
    <property type="match status" value="1"/>
</dbReference>
<dbReference type="Pfam" id="PF00211">
    <property type="entry name" value="Guanylate_cyc"/>
    <property type="match status" value="1"/>
</dbReference>
<dbReference type="InterPro" id="IPR001054">
    <property type="entry name" value="A/G_cyclase"/>
</dbReference>
<feature type="domain" description="HAMP" evidence="8">
    <location>
        <begin position="275"/>
        <end position="327"/>
    </location>
</feature>
<dbReference type="CDD" id="cd12912">
    <property type="entry name" value="PDC2_MCP_like"/>
    <property type="match status" value="1"/>
</dbReference>
<dbReference type="InterPro" id="IPR029787">
    <property type="entry name" value="Nucleotide_cyclase"/>
</dbReference>
<evidence type="ECO:0000259" key="7">
    <source>
        <dbReference type="PROSITE" id="PS50125"/>
    </source>
</evidence>
<protein>
    <recommendedName>
        <fullName evidence="11">HAMP domain-containing protein</fullName>
    </recommendedName>
</protein>
<evidence type="ECO:0000256" key="1">
    <source>
        <dbReference type="ARBA" id="ARBA00004651"/>
    </source>
</evidence>
<proteinExistence type="predicted"/>
<reference evidence="10" key="1">
    <citation type="journal article" date="2019" name="Int. J. Syst. Evol. Microbiol.">
        <title>The Global Catalogue of Microorganisms (GCM) 10K type strain sequencing project: providing services to taxonomists for standard genome sequencing and annotation.</title>
        <authorList>
            <consortium name="The Broad Institute Genomics Platform"/>
            <consortium name="The Broad Institute Genome Sequencing Center for Infectious Disease"/>
            <person name="Wu L."/>
            <person name="Ma J."/>
        </authorList>
    </citation>
    <scope>NUCLEOTIDE SEQUENCE [LARGE SCALE GENOMIC DNA]</scope>
    <source>
        <strain evidence="10">NBRC 107710</strain>
    </source>
</reference>
<dbReference type="Gene3D" id="3.30.450.20">
    <property type="entry name" value="PAS domain"/>
    <property type="match status" value="1"/>
</dbReference>
<dbReference type="SMART" id="SM00304">
    <property type="entry name" value="HAMP"/>
    <property type="match status" value="1"/>
</dbReference>
<keyword evidence="5 6" id="KW-0472">Membrane</keyword>
<dbReference type="CDD" id="cd07302">
    <property type="entry name" value="CHD"/>
    <property type="match status" value="1"/>
</dbReference>
<dbReference type="Pfam" id="PF02743">
    <property type="entry name" value="dCache_1"/>
    <property type="match status" value="1"/>
</dbReference>
<evidence type="ECO:0000259" key="8">
    <source>
        <dbReference type="PROSITE" id="PS50885"/>
    </source>
</evidence>
<dbReference type="PANTHER" id="PTHR43081">
    <property type="entry name" value="ADENYLATE CYCLASE, TERMINAL-DIFFERENTIATION SPECIFIC-RELATED"/>
    <property type="match status" value="1"/>
</dbReference>
<dbReference type="EMBL" id="BSPG01000015">
    <property type="protein sequence ID" value="GLS44841.1"/>
    <property type="molecule type" value="Genomic_DNA"/>
</dbReference>
<dbReference type="PROSITE" id="PS50885">
    <property type="entry name" value="HAMP"/>
    <property type="match status" value="1"/>
</dbReference>
<feature type="transmembrane region" description="Helical" evidence="6">
    <location>
        <begin position="221"/>
        <end position="239"/>
    </location>
</feature>
<keyword evidence="2" id="KW-1003">Cell membrane</keyword>
<dbReference type="PROSITE" id="PS50125">
    <property type="entry name" value="GUANYLATE_CYCLASE_2"/>
    <property type="match status" value="1"/>
</dbReference>
<dbReference type="PANTHER" id="PTHR43081:SF20">
    <property type="entry name" value="TWO-COMPONENT RESPONSE REGULATOR"/>
    <property type="match status" value="1"/>
</dbReference>
<evidence type="ECO:0000256" key="5">
    <source>
        <dbReference type="ARBA" id="ARBA00023136"/>
    </source>
</evidence>
<organism evidence="9 10">
    <name type="scientific">Methylobacterium brachythecii</name>
    <dbReference type="NCBI Taxonomy" id="1176177"/>
    <lineage>
        <taxon>Bacteria</taxon>
        <taxon>Pseudomonadati</taxon>
        <taxon>Pseudomonadota</taxon>
        <taxon>Alphaproteobacteria</taxon>
        <taxon>Hyphomicrobiales</taxon>
        <taxon>Methylobacteriaceae</taxon>
        <taxon>Methylobacterium</taxon>
    </lineage>
</organism>
<dbReference type="Gene3D" id="3.30.70.1230">
    <property type="entry name" value="Nucleotide cyclase"/>
    <property type="match status" value="1"/>
</dbReference>
<comment type="caution">
    <text evidence="9">The sequence shown here is derived from an EMBL/GenBank/DDBJ whole genome shotgun (WGS) entry which is preliminary data.</text>
</comment>
<dbReference type="InterPro" id="IPR003660">
    <property type="entry name" value="HAMP_dom"/>
</dbReference>
<dbReference type="SUPFAM" id="SSF55073">
    <property type="entry name" value="Nucleotide cyclase"/>
    <property type="match status" value="1"/>
</dbReference>
<keyword evidence="4 6" id="KW-1133">Transmembrane helix</keyword>
<comment type="subcellular location">
    <subcellularLocation>
        <location evidence="1">Cell membrane</location>
        <topology evidence="1">Multi-pass membrane protein</topology>
    </subcellularLocation>
</comment>
<dbReference type="SMART" id="SM00044">
    <property type="entry name" value="CYCc"/>
    <property type="match status" value="1"/>
</dbReference>
<dbReference type="Gene3D" id="6.10.340.10">
    <property type="match status" value="1"/>
</dbReference>
<keyword evidence="10" id="KW-1185">Reference proteome</keyword>
<evidence type="ECO:0000256" key="3">
    <source>
        <dbReference type="ARBA" id="ARBA00022692"/>
    </source>
</evidence>
<feature type="transmembrane region" description="Helical" evidence="6">
    <location>
        <begin position="251"/>
        <end position="274"/>
    </location>
</feature>
<gene>
    <name evidence="9" type="ORF">GCM10007884_28300</name>
</gene>